<gene>
    <name evidence="2" type="ORF">LshimejAT787_1402790</name>
</gene>
<reference evidence="2" key="1">
    <citation type="submission" date="2022-07" db="EMBL/GenBank/DDBJ databases">
        <title>The genome of Lyophyllum shimeji provides insight into the initial evolution of ectomycorrhizal fungal genome.</title>
        <authorList>
            <person name="Kobayashi Y."/>
            <person name="Shibata T."/>
            <person name="Hirakawa H."/>
            <person name="Shigenobu S."/>
            <person name="Nishiyama T."/>
            <person name="Yamada A."/>
            <person name="Hasebe M."/>
            <person name="Kawaguchi M."/>
        </authorList>
    </citation>
    <scope>NUCLEOTIDE SEQUENCE</scope>
    <source>
        <strain evidence="2">AT787</strain>
    </source>
</reference>
<comment type="caution">
    <text evidence="2">The sequence shown here is derived from an EMBL/GenBank/DDBJ whole genome shotgun (WGS) entry which is preliminary data.</text>
</comment>
<dbReference type="GO" id="GO:0019825">
    <property type="term" value="F:oxygen binding"/>
    <property type="evidence" value="ECO:0007669"/>
    <property type="project" value="InterPro"/>
</dbReference>
<dbReference type="AlphaFoldDB" id="A0A9P3UT27"/>
<dbReference type="InterPro" id="IPR044398">
    <property type="entry name" value="Globin-sensor_dom"/>
</dbReference>
<organism evidence="2 3">
    <name type="scientific">Lyophyllum shimeji</name>
    <name type="common">Hon-shimeji</name>
    <name type="synonym">Tricholoma shimeji</name>
    <dbReference type="NCBI Taxonomy" id="47721"/>
    <lineage>
        <taxon>Eukaryota</taxon>
        <taxon>Fungi</taxon>
        <taxon>Dikarya</taxon>
        <taxon>Basidiomycota</taxon>
        <taxon>Agaricomycotina</taxon>
        <taxon>Agaricomycetes</taxon>
        <taxon>Agaricomycetidae</taxon>
        <taxon>Agaricales</taxon>
        <taxon>Tricholomatineae</taxon>
        <taxon>Lyophyllaceae</taxon>
        <taxon>Lyophyllum</taxon>
    </lineage>
</organism>
<evidence type="ECO:0000259" key="1">
    <source>
        <dbReference type="Pfam" id="PF11563"/>
    </source>
</evidence>
<accession>A0A9P3UT27</accession>
<dbReference type="OrthoDB" id="10027058at2759"/>
<proteinExistence type="predicted"/>
<name>A0A9P3UT27_LYOSH</name>
<evidence type="ECO:0000313" key="2">
    <source>
        <dbReference type="EMBL" id="GLB43767.1"/>
    </source>
</evidence>
<sequence>MHKPRFSRLNDLTPPTTPTLANTMTVQEIDSTASEHFAARIQYLRNFIDFTREDAAVLNACKNVMSPLVPAIVDAVHFRLRDLSHEHQLAARKDLLAGYLSKLCTMDYKKSASWEALDKVTLAHLGVRLGRVHSPKQSGLTAEFVRTIMLGYIEETLVEAVTAQSGLDSSTKQAILGSLVKVLWIQNELLDRRYVQDGSEHVQAKDITVGKTLAGGGLMALGSAFTQLLVPHL</sequence>
<protein>
    <submittedName>
        <fullName evidence="2">Protoglobin</fullName>
    </submittedName>
</protein>
<keyword evidence="3" id="KW-1185">Reference proteome</keyword>
<dbReference type="PANTHER" id="PTHR42071">
    <property type="entry name" value="PROTOGLOBIN DOMAIN-CONTAINING PROTEIN"/>
    <property type="match status" value="1"/>
</dbReference>
<dbReference type="Proteomes" id="UP001063166">
    <property type="component" value="Unassembled WGS sequence"/>
</dbReference>
<dbReference type="Gene3D" id="1.10.490.10">
    <property type="entry name" value="Globins"/>
    <property type="match status" value="1"/>
</dbReference>
<evidence type="ECO:0000313" key="3">
    <source>
        <dbReference type="Proteomes" id="UP001063166"/>
    </source>
</evidence>
<dbReference type="InterPro" id="IPR012292">
    <property type="entry name" value="Globin/Proto"/>
</dbReference>
<dbReference type="EMBL" id="BRPK01000014">
    <property type="protein sequence ID" value="GLB43767.1"/>
    <property type="molecule type" value="Genomic_DNA"/>
</dbReference>
<dbReference type="Pfam" id="PF11563">
    <property type="entry name" value="Protoglobin"/>
    <property type="match status" value="1"/>
</dbReference>
<dbReference type="GO" id="GO:0020037">
    <property type="term" value="F:heme binding"/>
    <property type="evidence" value="ECO:0007669"/>
    <property type="project" value="InterPro"/>
</dbReference>
<dbReference type="PANTHER" id="PTHR42071:SF1">
    <property type="entry name" value="GLOBIN-SENSOR DOMAIN-CONTAINING PROTEIN"/>
    <property type="match status" value="1"/>
</dbReference>
<feature type="domain" description="Globin-sensor" evidence="1">
    <location>
        <begin position="38"/>
        <end position="199"/>
    </location>
</feature>